<comment type="similarity">
    <text evidence="1">Belongs to the cornifelin family.</text>
</comment>
<name>A0A8C5DX07_GOUWI</name>
<reference evidence="2" key="2">
    <citation type="submission" date="2025-08" db="UniProtKB">
        <authorList>
            <consortium name="Ensembl"/>
        </authorList>
    </citation>
    <scope>IDENTIFICATION</scope>
</reference>
<dbReference type="OrthoDB" id="1045822at2759"/>
<sequence>MTQTLVVTQPLPVMDIQDSQEWGSGMCDCCDNVPECCFAYWCFPCFACTTSREYGEALCLPLAEYLGFAFPAVTMSMRVSMRQRYGIRGTMCNDCVLSCFCGPCLWCQMSREMKKRKIPVVLVSKNFS</sequence>
<accession>A0A8C5DX07</accession>
<dbReference type="Proteomes" id="UP000694680">
    <property type="component" value="Chromosome 14"/>
</dbReference>
<dbReference type="NCBIfam" id="TIGR01571">
    <property type="entry name" value="A_thal_Cys_rich"/>
    <property type="match status" value="1"/>
</dbReference>
<dbReference type="Pfam" id="PF04749">
    <property type="entry name" value="PLAC8"/>
    <property type="match status" value="1"/>
</dbReference>
<dbReference type="PANTHER" id="PTHR15907">
    <property type="entry name" value="DUF614 FAMILY PROTEIN-RELATED"/>
    <property type="match status" value="1"/>
</dbReference>
<dbReference type="AlphaFoldDB" id="A0A8C5DX07"/>
<proteinExistence type="inferred from homology"/>
<gene>
    <name evidence="2" type="primary">LOC114475721</name>
</gene>
<dbReference type="GeneID" id="114475721"/>
<evidence type="ECO:0000256" key="1">
    <source>
        <dbReference type="ARBA" id="ARBA00009024"/>
    </source>
</evidence>
<evidence type="ECO:0000313" key="2">
    <source>
        <dbReference type="Ensembl" id="ENSGWIP00000012902.1"/>
    </source>
</evidence>
<keyword evidence="3" id="KW-1185">Reference proteome</keyword>
<reference evidence="2" key="3">
    <citation type="submission" date="2025-09" db="UniProtKB">
        <authorList>
            <consortium name="Ensembl"/>
        </authorList>
    </citation>
    <scope>IDENTIFICATION</scope>
</reference>
<organism evidence="2 3">
    <name type="scientific">Gouania willdenowi</name>
    <name type="common">Blunt-snouted clingfish</name>
    <name type="synonym">Lepadogaster willdenowi</name>
    <dbReference type="NCBI Taxonomy" id="441366"/>
    <lineage>
        <taxon>Eukaryota</taxon>
        <taxon>Metazoa</taxon>
        <taxon>Chordata</taxon>
        <taxon>Craniata</taxon>
        <taxon>Vertebrata</taxon>
        <taxon>Euteleostomi</taxon>
        <taxon>Actinopterygii</taxon>
        <taxon>Neopterygii</taxon>
        <taxon>Teleostei</taxon>
        <taxon>Neoteleostei</taxon>
        <taxon>Acanthomorphata</taxon>
        <taxon>Ovalentaria</taxon>
        <taxon>Blenniimorphae</taxon>
        <taxon>Blenniiformes</taxon>
        <taxon>Gobiesocoidei</taxon>
        <taxon>Gobiesocidae</taxon>
        <taxon>Gobiesocinae</taxon>
        <taxon>Gouania</taxon>
    </lineage>
</organism>
<dbReference type="RefSeq" id="XP_028322583.1">
    <property type="nucleotide sequence ID" value="XM_028466782.1"/>
</dbReference>
<dbReference type="Ensembl" id="ENSGWIT00000014352.1">
    <property type="protein sequence ID" value="ENSGWIP00000012902.1"/>
    <property type="gene ID" value="ENSGWIG00000007454.1"/>
</dbReference>
<evidence type="ECO:0000313" key="3">
    <source>
        <dbReference type="Proteomes" id="UP000694680"/>
    </source>
</evidence>
<protein>
    <submittedName>
        <fullName evidence="2">Cornifelin homolog B-like</fullName>
    </submittedName>
</protein>
<reference evidence="2" key="1">
    <citation type="submission" date="2020-06" db="EMBL/GenBank/DDBJ databases">
        <authorList>
            <consortium name="Wellcome Sanger Institute Data Sharing"/>
        </authorList>
    </citation>
    <scope>NUCLEOTIDE SEQUENCE [LARGE SCALE GENOMIC DNA]</scope>
</reference>
<dbReference type="InterPro" id="IPR006461">
    <property type="entry name" value="PLAC_motif_containing"/>
</dbReference>